<protein>
    <submittedName>
        <fullName evidence="1">Uncharacterized protein</fullName>
    </submittedName>
</protein>
<dbReference type="AlphaFoldDB" id="A0A0C3L7H0"/>
<dbReference type="OrthoDB" id="3269417at2759"/>
<dbReference type="STRING" id="1051891.A0A0C3L7H0"/>
<gene>
    <name evidence="1" type="ORF">M407DRAFT_84985</name>
</gene>
<sequence length="112" mass="12921">MPPFGRDTVQKIIYNVSELKQLAARDFEDILQCAIPAFEGLFPESIDNKIQELLFVLGDWHSLAEHGASKDKPYSLDRYKLHTLSEYPSQIRLFRSLDVISTQLVRAQHVVY</sequence>
<proteinExistence type="predicted"/>
<organism evidence="1 2">
    <name type="scientific">Tulasnella calospora MUT 4182</name>
    <dbReference type="NCBI Taxonomy" id="1051891"/>
    <lineage>
        <taxon>Eukaryota</taxon>
        <taxon>Fungi</taxon>
        <taxon>Dikarya</taxon>
        <taxon>Basidiomycota</taxon>
        <taxon>Agaricomycotina</taxon>
        <taxon>Agaricomycetes</taxon>
        <taxon>Cantharellales</taxon>
        <taxon>Tulasnellaceae</taxon>
        <taxon>Tulasnella</taxon>
    </lineage>
</organism>
<evidence type="ECO:0000313" key="1">
    <source>
        <dbReference type="EMBL" id="KIO17437.1"/>
    </source>
</evidence>
<keyword evidence="2" id="KW-1185">Reference proteome</keyword>
<reference evidence="1 2" key="1">
    <citation type="submission" date="2014-04" db="EMBL/GenBank/DDBJ databases">
        <authorList>
            <consortium name="DOE Joint Genome Institute"/>
            <person name="Kuo A."/>
            <person name="Girlanda M."/>
            <person name="Perotto S."/>
            <person name="Kohler A."/>
            <person name="Nagy L.G."/>
            <person name="Floudas D."/>
            <person name="Copeland A."/>
            <person name="Barry K.W."/>
            <person name="Cichocki N."/>
            <person name="Veneault-Fourrey C."/>
            <person name="LaButti K."/>
            <person name="Lindquist E.A."/>
            <person name="Lipzen A."/>
            <person name="Lundell T."/>
            <person name="Morin E."/>
            <person name="Murat C."/>
            <person name="Sun H."/>
            <person name="Tunlid A."/>
            <person name="Henrissat B."/>
            <person name="Grigoriev I.V."/>
            <person name="Hibbett D.S."/>
            <person name="Martin F."/>
            <person name="Nordberg H.P."/>
            <person name="Cantor M.N."/>
            <person name="Hua S.X."/>
        </authorList>
    </citation>
    <scope>NUCLEOTIDE SEQUENCE [LARGE SCALE GENOMIC DNA]</scope>
    <source>
        <strain evidence="1 2">MUT 4182</strain>
    </source>
</reference>
<dbReference type="HOGENOM" id="CLU_2147724_0_0_1"/>
<dbReference type="EMBL" id="KN823384">
    <property type="protein sequence ID" value="KIO17437.1"/>
    <property type="molecule type" value="Genomic_DNA"/>
</dbReference>
<reference evidence="2" key="2">
    <citation type="submission" date="2015-01" db="EMBL/GenBank/DDBJ databases">
        <title>Evolutionary Origins and Diversification of the Mycorrhizal Mutualists.</title>
        <authorList>
            <consortium name="DOE Joint Genome Institute"/>
            <consortium name="Mycorrhizal Genomics Consortium"/>
            <person name="Kohler A."/>
            <person name="Kuo A."/>
            <person name="Nagy L.G."/>
            <person name="Floudas D."/>
            <person name="Copeland A."/>
            <person name="Barry K.W."/>
            <person name="Cichocki N."/>
            <person name="Veneault-Fourrey C."/>
            <person name="LaButti K."/>
            <person name="Lindquist E.A."/>
            <person name="Lipzen A."/>
            <person name="Lundell T."/>
            <person name="Morin E."/>
            <person name="Murat C."/>
            <person name="Riley R."/>
            <person name="Ohm R."/>
            <person name="Sun H."/>
            <person name="Tunlid A."/>
            <person name="Henrissat B."/>
            <person name="Grigoriev I.V."/>
            <person name="Hibbett D.S."/>
            <person name="Martin F."/>
        </authorList>
    </citation>
    <scope>NUCLEOTIDE SEQUENCE [LARGE SCALE GENOMIC DNA]</scope>
    <source>
        <strain evidence="2">MUT 4182</strain>
    </source>
</reference>
<evidence type="ECO:0000313" key="2">
    <source>
        <dbReference type="Proteomes" id="UP000054248"/>
    </source>
</evidence>
<accession>A0A0C3L7H0</accession>
<dbReference type="Proteomes" id="UP000054248">
    <property type="component" value="Unassembled WGS sequence"/>
</dbReference>
<name>A0A0C3L7H0_9AGAM</name>